<feature type="domain" description="Pre-mRNA-splicing factor 3" evidence="8">
    <location>
        <begin position="79"/>
        <end position="293"/>
    </location>
</feature>
<sequence length="436" mass="50946">MSQDGPNSGRNSKRRLSSPEAKDGSNFRPKTAKIDRSTAENARSDVQLHPLLRDMVAMPQASNPLRQKARPKFDAASLNPYVDQAVFSRQNHRSRPLQLNPQGKYVEKGEKLRLQQLEEEKKEAERREKDAKGILPNVNTQEELFKPQMPPLVEWWDRPFLRGRLYVEFAGKGSEFVLDSEFAPVTNYIQHPVPIDAPWEKFIDDGDSKLYLTKAEMKRKRRNDRQIRHREMQDRIKLGLEPPPPPKVKLSNLMNVLTNEAIQDPTGVEMKVKQDVQERYEKHMKENEERKLNPEQKAKKRELQVEKELAKGYCTTVYKVNDLNDGQHFFKVDMNAKQLNLFGIVLINPRFSLVIVEGAAKSIRFFKKLMTRRIDWQESKNGLDLSANKCVVVWEGELRELSFQKWSPMYTKDDDDAYKVLNKFGHENYWREAFHL</sequence>
<evidence type="ECO:0000256" key="6">
    <source>
        <dbReference type="SAM" id="MobiDB-lite"/>
    </source>
</evidence>
<evidence type="ECO:0000313" key="9">
    <source>
        <dbReference type="EMBL" id="QBM85917.1"/>
    </source>
</evidence>
<dbReference type="InterPro" id="IPR013881">
    <property type="entry name" value="Pre-mRNA_splic_Prp3_dom"/>
</dbReference>
<reference evidence="10" key="1">
    <citation type="submission" date="2019-03" db="EMBL/GenBank/DDBJ databases">
        <title>Snf2 controls pulcherriminic acid biosynthesis and connects pigmentation and antifungal activity of the yeast Metschnikowia pulcherrima.</title>
        <authorList>
            <person name="Gore-Lloyd D."/>
            <person name="Sumann I."/>
            <person name="Brachmann A.O."/>
            <person name="Schneeberger K."/>
            <person name="Ortiz-Merino R.A."/>
            <person name="Moreno-Beltran M."/>
            <person name="Schlaefli M."/>
            <person name="Kirner P."/>
            <person name="Santos Kron A."/>
            <person name="Wolfe K.H."/>
            <person name="Piel J."/>
            <person name="Ahrens C.H."/>
            <person name="Henk D."/>
            <person name="Freimoser F.M."/>
        </authorList>
    </citation>
    <scope>NUCLEOTIDE SEQUENCE [LARGE SCALE GENOMIC DNA]</scope>
    <source>
        <strain evidence="10">APC 1.2</strain>
    </source>
</reference>
<keyword evidence="4" id="KW-0539">Nucleus</keyword>
<dbReference type="STRING" id="2163413.A0A4P6XEU1"/>
<evidence type="ECO:0000256" key="3">
    <source>
        <dbReference type="ARBA" id="ARBA00023187"/>
    </source>
</evidence>
<dbReference type="InterPro" id="IPR027104">
    <property type="entry name" value="Prp3"/>
</dbReference>
<evidence type="ECO:0000259" key="8">
    <source>
        <dbReference type="Pfam" id="PF08572"/>
    </source>
</evidence>
<evidence type="ECO:0000256" key="1">
    <source>
        <dbReference type="ARBA" id="ARBA00004123"/>
    </source>
</evidence>
<keyword evidence="10" id="KW-1185">Reference proteome</keyword>
<dbReference type="PANTHER" id="PTHR14212">
    <property type="entry name" value="U4/U6-ASSOCIATED RNA SPLICING FACTOR-RELATED"/>
    <property type="match status" value="1"/>
</dbReference>
<dbReference type="Pfam" id="PF06544">
    <property type="entry name" value="Prp3_C"/>
    <property type="match status" value="1"/>
</dbReference>
<dbReference type="PANTHER" id="PTHR14212:SF0">
    <property type="entry name" value="U4_U6 SMALL NUCLEAR RIBONUCLEOPROTEIN PRP3"/>
    <property type="match status" value="1"/>
</dbReference>
<evidence type="ECO:0000259" key="7">
    <source>
        <dbReference type="Pfam" id="PF06544"/>
    </source>
</evidence>
<evidence type="ECO:0000256" key="4">
    <source>
        <dbReference type="ARBA" id="ARBA00023242"/>
    </source>
</evidence>
<evidence type="ECO:0000256" key="5">
    <source>
        <dbReference type="SAM" id="Coils"/>
    </source>
</evidence>
<feature type="domain" description="Small nuclear ribonucleoprotein Prp3 C-terminal" evidence="7">
    <location>
        <begin position="317"/>
        <end position="433"/>
    </location>
</feature>
<dbReference type="EMBL" id="CP034456">
    <property type="protein sequence ID" value="QBM85917.1"/>
    <property type="molecule type" value="Genomic_DNA"/>
</dbReference>
<dbReference type="GO" id="GO:0000398">
    <property type="term" value="P:mRNA splicing, via spliceosome"/>
    <property type="evidence" value="ECO:0007669"/>
    <property type="project" value="InterPro"/>
</dbReference>
<evidence type="ECO:0000256" key="2">
    <source>
        <dbReference type="ARBA" id="ARBA00022664"/>
    </source>
</evidence>
<dbReference type="AlphaFoldDB" id="A0A4P6XEU1"/>
<keyword evidence="9" id="KW-0687">Ribonucleoprotein</keyword>
<feature type="coiled-coil region" evidence="5">
    <location>
        <begin position="107"/>
        <end position="134"/>
    </location>
</feature>
<name>A0A4P6XEU1_9ASCO</name>
<gene>
    <name evidence="9" type="primary">MPUL0A05480</name>
    <name evidence="9" type="ORF">METSCH_A05480</name>
</gene>
<accession>A0A4P6XEU1</accession>
<comment type="subcellular location">
    <subcellularLocation>
        <location evidence="1">Nucleus</location>
    </subcellularLocation>
</comment>
<protein>
    <submittedName>
        <fullName evidence="9">U4/U6 small ribonucleoprotein PRP3</fullName>
    </submittedName>
</protein>
<dbReference type="CDD" id="cd24162">
    <property type="entry name" value="Prp3_C"/>
    <property type="match status" value="1"/>
</dbReference>
<feature type="compositionally biased region" description="Polar residues" evidence="6">
    <location>
        <begin position="1"/>
        <end position="10"/>
    </location>
</feature>
<dbReference type="InterPro" id="IPR010541">
    <property type="entry name" value="Prp3_C"/>
</dbReference>
<organism evidence="9 10">
    <name type="scientific">Metschnikowia aff. pulcherrima</name>
    <dbReference type="NCBI Taxonomy" id="2163413"/>
    <lineage>
        <taxon>Eukaryota</taxon>
        <taxon>Fungi</taxon>
        <taxon>Dikarya</taxon>
        <taxon>Ascomycota</taxon>
        <taxon>Saccharomycotina</taxon>
        <taxon>Pichiomycetes</taxon>
        <taxon>Metschnikowiaceae</taxon>
        <taxon>Metschnikowia</taxon>
    </lineage>
</organism>
<evidence type="ECO:0000313" key="10">
    <source>
        <dbReference type="Proteomes" id="UP000292447"/>
    </source>
</evidence>
<dbReference type="GO" id="GO:0046540">
    <property type="term" value="C:U4/U6 x U5 tri-snRNP complex"/>
    <property type="evidence" value="ECO:0007669"/>
    <property type="project" value="InterPro"/>
</dbReference>
<dbReference type="Pfam" id="PF08572">
    <property type="entry name" value="PRP3"/>
    <property type="match status" value="1"/>
</dbReference>
<keyword evidence="3" id="KW-0508">mRNA splicing</keyword>
<keyword evidence="2" id="KW-0507">mRNA processing</keyword>
<proteinExistence type="predicted"/>
<keyword evidence="5" id="KW-0175">Coiled coil</keyword>
<dbReference type="Proteomes" id="UP000292447">
    <property type="component" value="Chromosome I"/>
</dbReference>
<feature type="region of interest" description="Disordered" evidence="6">
    <location>
        <begin position="1"/>
        <end position="64"/>
    </location>
</feature>